<proteinExistence type="predicted"/>
<dbReference type="AlphaFoldDB" id="A0A8S2VVK3"/>
<comment type="caution">
    <text evidence="1">The sequence shown here is derived from an EMBL/GenBank/DDBJ whole genome shotgun (WGS) entry which is preliminary data.</text>
</comment>
<accession>A0A8S2VVK3</accession>
<gene>
    <name evidence="1" type="ORF">GIL414_LOCUS31028</name>
</gene>
<dbReference type="EMBL" id="CAJOBJ010061502">
    <property type="protein sequence ID" value="CAF4419731.1"/>
    <property type="molecule type" value="Genomic_DNA"/>
</dbReference>
<evidence type="ECO:0000313" key="2">
    <source>
        <dbReference type="Proteomes" id="UP000681720"/>
    </source>
</evidence>
<sequence>MERILLSTNYPNLSGIALYHIQLERAVHLLSDERLFTSTYKNQISSFVIDIKASKKNPTEDENIVLLTHIFNTFTNLRILNIGPSSIWNQYLSFDISRPTVISSTLLELYVGLTRFSDCLYLLDGRFDRLHTFHANIKLINSHLVINNKEKLPNLRSFTLHCDFDTDFYDELILPLLHRMSNLEKLDLSLIVWTKKTLIDETFKDFKDKQIISSIDYFKEKEYSQCHIYSYLYRLKNYNNITNNFPGGIFESVRRISLFDERPFEHEFFFQIAQSFPFLEKLTLINQKPQNNKQLRKSKNENLPIIKYSYLLDLDISEAEKDYHEQFLFDTKTCLPNNIRVSMNYRLAKKVTRNFRRNTTRSNCAKMNFVFFLRKLKFPGHLKDYFPHAQIF</sequence>
<protein>
    <submittedName>
        <fullName evidence="1">Uncharacterized protein</fullName>
    </submittedName>
</protein>
<reference evidence="1" key="1">
    <citation type="submission" date="2021-02" db="EMBL/GenBank/DDBJ databases">
        <authorList>
            <person name="Nowell W R."/>
        </authorList>
    </citation>
    <scope>NUCLEOTIDE SEQUENCE</scope>
</reference>
<name>A0A8S2VVK3_9BILA</name>
<dbReference type="Proteomes" id="UP000681720">
    <property type="component" value="Unassembled WGS sequence"/>
</dbReference>
<organism evidence="1 2">
    <name type="scientific">Rotaria magnacalcarata</name>
    <dbReference type="NCBI Taxonomy" id="392030"/>
    <lineage>
        <taxon>Eukaryota</taxon>
        <taxon>Metazoa</taxon>
        <taxon>Spiralia</taxon>
        <taxon>Gnathifera</taxon>
        <taxon>Rotifera</taxon>
        <taxon>Eurotatoria</taxon>
        <taxon>Bdelloidea</taxon>
        <taxon>Philodinida</taxon>
        <taxon>Philodinidae</taxon>
        <taxon>Rotaria</taxon>
    </lineage>
</organism>
<evidence type="ECO:0000313" key="1">
    <source>
        <dbReference type="EMBL" id="CAF4419731.1"/>
    </source>
</evidence>